<dbReference type="PANTHER" id="PTHR18964:SF149">
    <property type="entry name" value="BIFUNCTIONAL UDP-N-ACETYLGLUCOSAMINE 2-EPIMERASE_N-ACETYLMANNOSAMINE KINASE"/>
    <property type="match status" value="1"/>
</dbReference>
<name>A0AAE3EY12_9FLAO</name>
<proteinExistence type="inferred from homology"/>
<evidence type="ECO:0000313" key="3">
    <source>
        <dbReference type="Proteomes" id="UP001200642"/>
    </source>
</evidence>
<reference evidence="2" key="1">
    <citation type="submission" date="2023-02" db="EMBL/GenBank/DDBJ databases">
        <title>Genome of Flavobacteriaceae gen. nov. sp. strain F89.</title>
        <authorList>
            <person name="Wang Y."/>
        </authorList>
    </citation>
    <scope>NUCLEOTIDE SEQUENCE</scope>
    <source>
        <strain evidence="2">F89</strain>
    </source>
</reference>
<gene>
    <name evidence="2" type="ORF">K8352_16500</name>
</gene>
<dbReference type="AlphaFoldDB" id="A0AAE3EY12"/>
<protein>
    <submittedName>
        <fullName evidence="2">ROK family protein</fullName>
    </submittedName>
</protein>
<dbReference type="Pfam" id="PF00480">
    <property type="entry name" value="ROK"/>
    <property type="match status" value="1"/>
</dbReference>
<evidence type="ECO:0000313" key="2">
    <source>
        <dbReference type="EMBL" id="MCG2462363.1"/>
    </source>
</evidence>
<dbReference type="Gene3D" id="3.30.420.40">
    <property type="match status" value="2"/>
</dbReference>
<dbReference type="RefSeq" id="WP_317903503.1">
    <property type="nucleotide sequence ID" value="NZ_JAIRBC010000030.1"/>
</dbReference>
<dbReference type="InterPro" id="IPR043129">
    <property type="entry name" value="ATPase_NBD"/>
</dbReference>
<dbReference type="SUPFAM" id="SSF53067">
    <property type="entry name" value="Actin-like ATPase domain"/>
    <property type="match status" value="1"/>
</dbReference>
<accession>A0AAE3EY12</accession>
<dbReference type="Proteomes" id="UP001200642">
    <property type="component" value="Unassembled WGS sequence"/>
</dbReference>
<organism evidence="2 3">
    <name type="scientific">Cerina litoralis</name>
    <dbReference type="NCBI Taxonomy" id="2874477"/>
    <lineage>
        <taxon>Bacteria</taxon>
        <taxon>Pseudomonadati</taxon>
        <taxon>Bacteroidota</taxon>
        <taxon>Flavobacteriia</taxon>
        <taxon>Flavobacteriales</taxon>
        <taxon>Flavobacteriaceae</taxon>
        <taxon>Cerina</taxon>
    </lineage>
</organism>
<dbReference type="InterPro" id="IPR000600">
    <property type="entry name" value="ROK"/>
</dbReference>
<dbReference type="EMBL" id="JAIRBC010000030">
    <property type="protein sequence ID" value="MCG2462363.1"/>
    <property type="molecule type" value="Genomic_DNA"/>
</dbReference>
<sequence length="323" mass="35780">MAYFVGIDLGGTRIKIALGDDKRILITRNVKARKELSFMSNIRIIEDTIKVICEEQKIMFMDISSIGFSFPSLVNNELKKVISTNDKFNDAKEFDWVEWSKSTFGAYISLENDARMACYGEWKSGAGRPFTDFVMMTLGTGVGTAVIMDGNPLVGKHFQAGNLGGHLTVDYAGALCSCGNRGCVEAEASSTALKRLVETHPKILESELKNRSKIDFATIFDLAESDLVALEIRDHCLDVWSAAIVNYIHAYDPEAIIISGGIMNSKKIILPYLREKVGGLAWSPWGHVAILSSELNDNAGVNGAFLMAKNEFEKHERKKIKLR</sequence>
<keyword evidence="3" id="KW-1185">Reference proteome</keyword>
<evidence type="ECO:0000256" key="1">
    <source>
        <dbReference type="ARBA" id="ARBA00006479"/>
    </source>
</evidence>
<dbReference type="PANTHER" id="PTHR18964">
    <property type="entry name" value="ROK (REPRESSOR, ORF, KINASE) FAMILY"/>
    <property type="match status" value="1"/>
</dbReference>
<comment type="similarity">
    <text evidence="1">Belongs to the ROK (NagC/XylR) family.</text>
</comment>
<comment type="caution">
    <text evidence="2">The sequence shown here is derived from an EMBL/GenBank/DDBJ whole genome shotgun (WGS) entry which is preliminary data.</text>
</comment>